<dbReference type="AlphaFoldDB" id="A0A4X1SWM4"/>
<protein>
    <recommendedName>
        <fullName evidence="5 15">Alpha-amylase</fullName>
        <ecNumber evidence="5 15">3.2.1.1</ecNumber>
    </recommendedName>
</protein>
<dbReference type="SUPFAM" id="SSF51445">
    <property type="entry name" value="(Trans)glycosidases"/>
    <property type="match status" value="1"/>
</dbReference>
<dbReference type="GO" id="GO:0004556">
    <property type="term" value="F:alpha-amylase activity"/>
    <property type="evidence" value="ECO:0007669"/>
    <property type="project" value="UniProtKB-UniRule"/>
</dbReference>
<keyword evidence="16" id="KW-0732">Signal</keyword>
<keyword evidence="13 15" id="KW-0326">Glycosidase</keyword>
<keyword evidence="10" id="KW-0868">Chloride</keyword>
<dbReference type="GO" id="GO:0005975">
    <property type="term" value="P:carbohydrate metabolic process"/>
    <property type="evidence" value="ECO:0007669"/>
    <property type="project" value="InterPro"/>
</dbReference>
<evidence type="ECO:0000256" key="9">
    <source>
        <dbReference type="ARBA" id="ARBA00023157"/>
    </source>
</evidence>
<comment type="cofactor">
    <cofactor evidence="2">
        <name>Ca(2+)</name>
        <dbReference type="ChEBI" id="CHEBI:29108"/>
    </cofactor>
</comment>
<evidence type="ECO:0000313" key="19">
    <source>
        <dbReference type="Ensembl" id="ENSSSCP00070006676.1"/>
    </source>
</evidence>
<evidence type="ECO:0000256" key="1">
    <source>
        <dbReference type="ARBA" id="ARBA00000548"/>
    </source>
</evidence>
<evidence type="ECO:0000256" key="6">
    <source>
        <dbReference type="ARBA" id="ARBA00022723"/>
    </source>
</evidence>
<evidence type="ECO:0000256" key="16">
    <source>
        <dbReference type="SAM" id="SignalP"/>
    </source>
</evidence>
<keyword evidence="9" id="KW-1015">Disulfide bond</keyword>
<evidence type="ECO:0000313" key="20">
    <source>
        <dbReference type="Proteomes" id="UP000314985"/>
    </source>
</evidence>
<evidence type="ECO:0000256" key="14">
    <source>
        <dbReference type="RuleBase" id="RU003615"/>
    </source>
</evidence>
<dbReference type="GO" id="GO:0046872">
    <property type="term" value="F:metal ion binding"/>
    <property type="evidence" value="ECO:0007669"/>
    <property type="project" value="UniProtKB-KW"/>
</dbReference>
<dbReference type="FunFam" id="2.60.40.1180:FF:000020">
    <property type="entry name" value="Pancreatic alpha-amylase"/>
    <property type="match status" value="1"/>
</dbReference>
<evidence type="ECO:0000256" key="13">
    <source>
        <dbReference type="ARBA" id="ARBA00023295"/>
    </source>
</evidence>
<comment type="catalytic activity">
    <reaction evidence="1 15">
        <text>Endohydrolysis of (1-&gt;4)-alpha-D-glucosidic linkages in polysaccharides containing three or more (1-&gt;4)-alpha-linked D-glucose units.</text>
        <dbReference type="EC" id="3.2.1.1"/>
    </reaction>
</comment>
<feature type="signal peptide" evidence="16">
    <location>
        <begin position="1"/>
        <end position="35"/>
    </location>
</feature>
<dbReference type="SMART" id="SM00642">
    <property type="entry name" value="Aamy"/>
    <property type="match status" value="1"/>
</dbReference>
<feature type="domain" description="Glycosyl hydrolase family 13 catalytic" evidence="18">
    <location>
        <begin position="9"/>
        <end position="396"/>
    </location>
</feature>
<name>A0A4X1SWM4_PIG</name>
<dbReference type="PANTHER" id="PTHR43447">
    <property type="entry name" value="ALPHA-AMYLASE"/>
    <property type="match status" value="1"/>
</dbReference>
<proteinExistence type="inferred from homology"/>
<keyword evidence="12" id="KW-0873">Pyrrolidone carboxylic acid</keyword>
<dbReference type="Pfam" id="PF00128">
    <property type="entry name" value="Alpha-amylase"/>
    <property type="match status" value="1"/>
</dbReference>
<dbReference type="InterPro" id="IPR006046">
    <property type="entry name" value="Alpha_amylase"/>
</dbReference>
<evidence type="ECO:0000256" key="7">
    <source>
        <dbReference type="ARBA" id="ARBA00022801"/>
    </source>
</evidence>
<evidence type="ECO:0000259" key="18">
    <source>
        <dbReference type="SMART" id="SM00642"/>
    </source>
</evidence>
<evidence type="ECO:0000256" key="8">
    <source>
        <dbReference type="ARBA" id="ARBA00022837"/>
    </source>
</evidence>
<dbReference type="InterPro" id="IPR006048">
    <property type="entry name" value="A-amylase/branching_C"/>
</dbReference>
<dbReference type="EC" id="3.2.1.1" evidence="5 15"/>
<dbReference type="InterPro" id="IPR006047">
    <property type="entry name" value="GH13_cat_dom"/>
</dbReference>
<reference evidence="19" key="2">
    <citation type="submission" date="2025-08" db="UniProtKB">
        <authorList>
            <consortium name="Ensembl"/>
        </authorList>
    </citation>
    <scope>IDENTIFICATION</scope>
</reference>
<dbReference type="CDD" id="cd11317">
    <property type="entry name" value="AmyAc_bac_euk_AmyA"/>
    <property type="match status" value="1"/>
</dbReference>
<accession>A0A4X1SWM4</accession>
<reference evidence="20" key="1">
    <citation type="submission" date="2017-08" db="EMBL/GenBank/DDBJ databases">
        <title>USMARCv1.0.</title>
        <authorList>
            <person name="Hannum G.I."/>
            <person name="Koren S."/>
            <person name="Schroeder S.G."/>
            <person name="Chin S.C."/>
            <person name="Nonneman D.J."/>
            <person name="Becker S.A."/>
            <person name="Rosen B.D."/>
            <person name="Bickhart D.M."/>
            <person name="Putnam N.H."/>
            <person name="Green R.E."/>
            <person name="Tuggle C.K."/>
            <person name="Liu H."/>
            <person name="Rohrer G.A."/>
            <person name="Warr A."/>
            <person name="Hall R."/>
            <person name="Kim K."/>
            <person name="Hume D.A."/>
            <person name="Talbot R."/>
            <person name="Chow W."/>
            <person name="Howe K."/>
            <person name="Schwartz A.S."/>
            <person name="Watson M."/>
            <person name="Archibald A.L."/>
            <person name="Phillippy A.M."/>
            <person name="Smith T.P.L."/>
        </authorList>
    </citation>
    <scope>NUCLEOTIDE SEQUENCE [LARGE SCALE GENOMIC DNA]</scope>
</reference>
<dbReference type="FunFam" id="3.20.20.80:FF:000056">
    <property type="entry name" value="Pancreatic alpha-amylase"/>
    <property type="match status" value="1"/>
</dbReference>
<dbReference type="Ensembl" id="ENSSSCT00070008110.1">
    <property type="protein sequence ID" value="ENSSSCP00070006676.1"/>
    <property type="gene ID" value="ENSSSCG00070004276.1"/>
</dbReference>
<keyword evidence="11 15" id="KW-0119">Carbohydrate metabolism</keyword>
<comment type="similarity">
    <text evidence="4 14">Belongs to the glycosyl hydrolase 13 family.</text>
</comment>
<dbReference type="SMART" id="SM00632">
    <property type="entry name" value="Aamy_C"/>
    <property type="match status" value="1"/>
</dbReference>
<evidence type="ECO:0000256" key="2">
    <source>
        <dbReference type="ARBA" id="ARBA00001913"/>
    </source>
</evidence>
<evidence type="ECO:0000256" key="4">
    <source>
        <dbReference type="ARBA" id="ARBA00008061"/>
    </source>
</evidence>
<keyword evidence="6" id="KW-0479">Metal-binding</keyword>
<evidence type="ECO:0000256" key="3">
    <source>
        <dbReference type="ARBA" id="ARBA00001923"/>
    </source>
</evidence>
<dbReference type="Proteomes" id="UP000314985">
    <property type="component" value="Unassembled WGS sequence"/>
</dbReference>
<dbReference type="InterPro" id="IPR031319">
    <property type="entry name" value="A-amylase_C"/>
</dbReference>
<evidence type="ECO:0000256" key="11">
    <source>
        <dbReference type="ARBA" id="ARBA00023277"/>
    </source>
</evidence>
<sequence length="479" mass="53539">APQTQSGRTSIVHLFEWRWLTLLLNVSGIWPKGFGGYRWVSPPNENIVVTNPSRPWWERYQPVSYKLCTRSGNENEFRDMVTRCNNVGVRIYVDAVINHMCGSGAAAGTGTTCGSYCNPGNREFPAVPYSAWDFNDGKCKTASGGIESYNDPYQVRDCQLVGLLDLALEKDYVRSMIADYLNKLIDIGVAGFRIDASKHMWPGDIKAVLDKLHNLNTNWFPAGSRPFIFQEVIDLGGEAIQSSEYFGNGRVTEFKYGAKLGTVVRKWSGEKMSYLKNWGEGWGFMPSDRALVFVDNHDNQRGHGAGGASILTFWDARLYKMAVGFMLAHPYGFTRVMSSYRWARNFVNGQDVNDWIGPPNNNGVIKEVTINADTTCGNDWVCEHRWRQIRNMVWFRNVVDAFGRGNRGFIVFNNDDWQLSSTLQTGLPGGTYCDVISGDKVGSSCTGIKVYVSSDGTAQFSISNSAEDPFIAIHAESKL</sequence>
<comment type="cofactor">
    <cofactor evidence="3">
        <name>chloride</name>
        <dbReference type="ChEBI" id="CHEBI:17996"/>
    </cofactor>
</comment>
<dbReference type="InterPro" id="IPR017853">
    <property type="entry name" value="GH"/>
</dbReference>
<feature type="chain" id="PRO_5021332091" description="Alpha-amylase" evidence="16">
    <location>
        <begin position="36"/>
        <end position="479"/>
    </location>
</feature>
<dbReference type="Gene3D" id="3.20.20.80">
    <property type="entry name" value="Glycosidases"/>
    <property type="match status" value="1"/>
</dbReference>
<feature type="domain" description="Alpha-amylase C-terminal" evidence="17">
    <location>
        <begin position="391"/>
        <end position="478"/>
    </location>
</feature>
<dbReference type="PRINTS" id="PR00110">
    <property type="entry name" value="ALPHAAMYLASE"/>
</dbReference>
<evidence type="ECO:0000256" key="15">
    <source>
        <dbReference type="RuleBase" id="RU361134"/>
    </source>
</evidence>
<dbReference type="InterPro" id="IPR013780">
    <property type="entry name" value="Glyco_hydro_b"/>
</dbReference>
<evidence type="ECO:0000256" key="12">
    <source>
        <dbReference type="ARBA" id="ARBA00023283"/>
    </source>
</evidence>
<dbReference type="Pfam" id="PF02806">
    <property type="entry name" value="Alpha-amylase_C"/>
    <property type="match status" value="1"/>
</dbReference>
<keyword evidence="7 15" id="KW-0378">Hydrolase</keyword>
<evidence type="ECO:0000256" key="10">
    <source>
        <dbReference type="ARBA" id="ARBA00023214"/>
    </source>
</evidence>
<dbReference type="SUPFAM" id="SSF51011">
    <property type="entry name" value="Glycosyl hydrolase domain"/>
    <property type="match status" value="1"/>
</dbReference>
<dbReference type="Gene3D" id="2.60.40.1180">
    <property type="entry name" value="Golgi alpha-mannosidase II"/>
    <property type="match status" value="1"/>
</dbReference>
<organism evidence="19 20">
    <name type="scientific">Sus scrofa</name>
    <name type="common">Pig</name>
    <dbReference type="NCBI Taxonomy" id="9823"/>
    <lineage>
        <taxon>Eukaryota</taxon>
        <taxon>Metazoa</taxon>
        <taxon>Chordata</taxon>
        <taxon>Craniata</taxon>
        <taxon>Vertebrata</taxon>
        <taxon>Euteleostomi</taxon>
        <taxon>Mammalia</taxon>
        <taxon>Eutheria</taxon>
        <taxon>Laurasiatheria</taxon>
        <taxon>Artiodactyla</taxon>
        <taxon>Suina</taxon>
        <taxon>Suidae</taxon>
        <taxon>Sus</taxon>
    </lineage>
</organism>
<evidence type="ECO:0000259" key="17">
    <source>
        <dbReference type="SMART" id="SM00632"/>
    </source>
</evidence>
<keyword evidence="8" id="KW-0106">Calcium</keyword>
<evidence type="ECO:0000256" key="5">
    <source>
        <dbReference type="ARBA" id="ARBA00012595"/>
    </source>
</evidence>